<dbReference type="InterPro" id="IPR017896">
    <property type="entry name" value="4Fe4S_Fe-S-bd"/>
</dbReference>
<keyword evidence="1" id="KW-0479">Metal-binding</keyword>
<evidence type="ECO:0000256" key="2">
    <source>
        <dbReference type="ARBA" id="ARBA00023004"/>
    </source>
</evidence>
<dbReference type="GO" id="GO:0046872">
    <property type="term" value="F:metal ion binding"/>
    <property type="evidence" value="ECO:0007669"/>
    <property type="project" value="UniProtKB-KW"/>
</dbReference>
<dbReference type="Proteomes" id="UP000189670">
    <property type="component" value="Unassembled WGS sequence"/>
</dbReference>
<comment type="caution">
    <text evidence="5">The sequence shown here is derived from an EMBL/GenBank/DDBJ whole genome shotgun (WGS) entry which is preliminary data.</text>
</comment>
<evidence type="ECO:0000256" key="1">
    <source>
        <dbReference type="ARBA" id="ARBA00022723"/>
    </source>
</evidence>
<dbReference type="PROSITE" id="PS51379">
    <property type="entry name" value="4FE4S_FER_2"/>
    <property type="match status" value="2"/>
</dbReference>
<name>A0A1V1P648_9BACT</name>
<dbReference type="InterPro" id="IPR017900">
    <property type="entry name" value="4Fe4S_Fe_S_CS"/>
</dbReference>
<organism evidence="5 6">
    <name type="scientific">Candidatus Magnetoglobus multicellularis str. Araruama</name>
    <dbReference type="NCBI Taxonomy" id="890399"/>
    <lineage>
        <taxon>Bacteria</taxon>
        <taxon>Pseudomonadati</taxon>
        <taxon>Thermodesulfobacteriota</taxon>
        <taxon>Desulfobacteria</taxon>
        <taxon>Desulfobacterales</taxon>
        <taxon>Desulfobacteraceae</taxon>
        <taxon>Candidatus Magnetoglobus</taxon>
    </lineage>
</organism>
<keyword evidence="2" id="KW-0408">Iron</keyword>
<evidence type="ECO:0000256" key="3">
    <source>
        <dbReference type="ARBA" id="ARBA00023014"/>
    </source>
</evidence>
<gene>
    <name evidence="5" type="ORF">OMM_03338</name>
</gene>
<dbReference type="SUPFAM" id="SSF54862">
    <property type="entry name" value="4Fe-4S ferredoxins"/>
    <property type="match status" value="1"/>
</dbReference>
<dbReference type="SUPFAM" id="SSF52540">
    <property type="entry name" value="P-loop containing nucleoside triphosphate hydrolases"/>
    <property type="match status" value="1"/>
</dbReference>
<feature type="domain" description="4Fe-4S ferredoxin-type" evidence="4">
    <location>
        <begin position="84"/>
        <end position="113"/>
    </location>
</feature>
<feature type="domain" description="4Fe-4S ferredoxin-type" evidence="4">
    <location>
        <begin position="59"/>
        <end position="83"/>
    </location>
</feature>
<evidence type="ECO:0000313" key="6">
    <source>
        <dbReference type="Proteomes" id="UP000189670"/>
    </source>
</evidence>
<dbReference type="Pfam" id="PF00037">
    <property type="entry name" value="Fer4"/>
    <property type="match status" value="2"/>
</dbReference>
<accession>A0A1V1P648</accession>
<dbReference type="PANTHER" id="PTHR43534:SF1">
    <property type="entry name" value="4FE-4S CLUSTER CONTAINING PARA FAMILY ATPASE PROTEIN"/>
    <property type="match status" value="1"/>
</dbReference>
<dbReference type="GO" id="GO:0051536">
    <property type="term" value="F:iron-sulfur cluster binding"/>
    <property type="evidence" value="ECO:0007669"/>
    <property type="project" value="UniProtKB-KW"/>
</dbReference>
<dbReference type="EMBL" id="ATBP01000446">
    <property type="protein sequence ID" value="ETR70301.1"/>
    <property type="molecule type" value="Genomic_DNA"/>
</dbReference>
<keyword evidence="3" id="KW-0411">Iron-sulfur</keyword>
<evidence type="ECO:0000259" key="4">
    <source>
        <dbReference type="PROSITE" id="PS51379"/>
    </source>
</evidence>
<sequence>MKELTIISGKGGTGKTSIVGSFASLAQNFVLADADVDAADLHLVIPPEITKRNDFMGGHKAIIDPERCTQCGECLERCQYDAIANFTIDTIACEGCGVCVHFCPSAAIDFPQRKCGEWFVSNTTFGPMVHARLGIAEENSGLLVTTVRNAARELAENKIETL</sequence>
<dbReference type="AlphaFoldDB" id="A0A1V1P648"/>
<reference evidence="6" key="1">
    <citation type="submission" date="2012-11" db="EMBL/GenBank/DDBJ databases">
        <authorList>
            <person name="Lucero-Rivera Y.E."/>
            <person name="Tovar-Ramirez D."/>
        </authorList>
    </citation>
    <scope>NUCLEOTIDE SEQUENCE [LARGE SCALE GENOMIC DNA]</scope>
    <source>
        <strain evidence="6">Araruama</strain>
    </source>
</reference>
<proteinExistence type="predicted"/>
<dbReference type="PROSITE" id="PS00198">
    <property type="entry name" value="4FE4S_FER_1"/>
    <property type="match status" value="1"/>
</dbReference>
<evidence type="ECO:0000313" key="5">
    <source>
        <dbReference type="EMBL" id="ETR70301.1"/>
    </source>
</evidence>
<dbReference type="Gene3D" id="3.30.70.20">
    <property type="match status" value="1"/>
</dbReference>
<dbReference type="PANTHER" id="PTHR43534">
    <property type="entry name" value="MIND SUPERFAMILY P-LOOP ATPASE CONTAINING AN INSERTED FERREDOXIN DOMAIN"/>
    <property type="match status" value="1"/>
</dbReference>
<dbReference type="InterPro" id="IPR027417">
    <property type="entry name" value="P-loop_NTPase"/>
</dbReference>
<protein>
    <submittedName>
        <fullName evidence="5">CobQ/CobB/MinD/ParA nucleotide binding domain protein</fullName>
    </submittedName>
</protein>